<dbReference type="RefSeq" id="WP_118148592.1">
    <property type="nucleotide sequence ID" value="NZ_QSIS01000006.1"/>
</dbReference>
<feature type="domain" description="NusG-like N-terminal" evidence="2">
    <location>
        <begin position="2"/>
        <end position="95"/>
    </location>
</feature>
<evidence type="ECO:0000313" key="4">
    <source>
        <dbReference type="Proteomes" id="UP000284794"/>
    </source>
</evidence>
<dbReference type="AlphaFoldDB" id="A0A414DEU7"/>
<reference evidence="3 4" key="1">
    <citation type="submission" date="2018-08" db="EMBL/GenBank/DDBJ databases">
        <title>A genome reference for cultivated species of the human gut microbiota.</title>
        <authorList>
            <person name="Zou Y."/>
            <person name="Xue W."/>
            <person name="Luo G."/>
        </authorList>
    </citation>
    <scope>NUCLEOTIDE SEQUENCE [LARGE SCALE GENOMIC DNA]</scope>
    <source>
        <strain evidence="3 4">AM32-2AC</strain>
    </source>
</reference>
<protein>
    <recommendedName>
        <fullName evidence="2">NusG-like N-terminal domain-containing protein</fullName>
    </recommendedName>
</protein>
<dbReference type="Pfam" id="PF02357">
    <property type="entry name" value="NusG"/>
    <property type="match status" value="1"/>
</dbReference>
<dbReference type="SUPFAM" id="SSF82679">
    <property type="entry name" value="N-utilization substance G protein NusG, N-terminal domain"/>
    <property type="match status" value="1"/>
</dbReference>
<evidence type="ECO:0000256" key="1">
    <source>
        <dbReference type="ARBA" id="ARBA00023163"/>
    </source>
</evidence>
<name>A0A414DEU7_9FIRM</name>
<dbReference type="InterPro" id="IPR036735">
    <property type="entry name" value="NGN_dom_sf"/>
</dbReference>
<dbReference type="Proteomes" id="UP000284794">
    <property type="component" value="Unassembled WGS sequence"/>
</dbReference>
<organism evidence="3 4">
    <name type="scientific">Lachnospira eligens</name>
    <dbReference type="NCBI Taxonomy" id="39485"/>
    <lineage>
        <taxon>Bacteria</taxon>
        <taxon>Bacillati</taxon>
        <taxon>Bacillota</taxon>
        <taxon>Clostridia</taxon>
        <taxon>Lachnospirales</taxon>
        <taxon>Lachnospiraceae</taxon>
        <taxon>Lachnospira</taxon>
    </lineage>
</organism>
<keyword evidence="1" id="KW-0804">Transcription</keyword>
<dbReference type="GO" id="GO:0006354">
    <property type="term" value="P:DNA-templated transcription elongation"/>
    <property type="evidence" value="ECO:0007669"/>
    <property type="project" value="InterPro"/>
</dbReference>
<dbReference type="InterPro" id="IPR006645">
    <property type="entry name" value="NGN-like_dom"/>
</dbReference>
<evidence type="ECO:0000313" key="3">
    <source>
        <dbReference type="EMBL" id="RHD09158.1"/>
    </source>
</evidence>
<dbReference type="Gene3D" id="3.30.70.940">
    <property type="entry name" value="NusG, N-terminal domain"/>
    <property type="match status" value="1"/>
</dbReference>
<accession>A0A414DEU7</accession>
<proteinExistence type="predicted"/>
<gene>
    <name evidence="3" type="ORF">DW811_06645</name>
</gene>
<sequence>MWYIAHTTAGRELDAVDKCRKAIPEDIAAKVFSPIWQHAKKYEGTWHLDDDILFAGYIFIESDSDSKTLEKLLWRIPNVVSPVRIGGDFNALNKEEEQYLRQLMDEYNYIAMLYGYIVDNQLMIYKGPLSGWSDMVKRIDRHKRIADIEVYLWHQPKRVRVGLEIIDKITAQEYAKIKLQKLEISHE</sequence>
<dbReference type="EMBL" id="QSIS01000006">
    <property type="protein sequence ID" value="RHD09158.1"/>
    <property type="molecule type" value="Genomic_DNA"/>
</dbReference>
<comment type="caution">
    <text evidence="3">The sequence shown here is derived from an EMBL/GenBank/DDBJ whole genome shotgun (WGS) entry which is preliminary data.</text>
</comment>
<evidence type="ECO:0000259" key="2">
    <source>
        <dbReference type="Pfam" id="PF02357"/>
    </source>
</evidence>